<sequence length="462" mass="53103">MIERKVSESVTGQWFGSQGDINADKIQPLYDVASMEAYVEGGYKPIPESQVHANHFEFNRNTINEILPTEMLFSFFNHRQMYIDCHREEWSKPRNLISRIAQDIKAVTLYHMGRGSRAVPMPEKVESGPCIIIGSGCSLDDAIPHLKGWKGGIICSSSQASTLMYHGIVPTHILTFDVRTLDAEFDAKRWDYKRTKLVTWMGIHPSVNGGWQGEKYFYRVMDPSVMFYMYALPAGYNWIPTQLQPFAHSLAMQAAVANWLGYSPLILVGADFAYRKDKTRFDAWFYRKPPGEKRKRWIQYKAGPVEDCKQSQMLIHSAGGQVTNYTFLHYRKTQIAEQWIDGSNVFDCSEGVLNGLLPKVPIEDVVDSQGRCLKDRMVKPQVIRDRLEPWLASEQTYFVPMLGGHKLIMANDELHLMQSLVAMKDYDDNLDIAFEHRRLWGLHEEGEKLRSEGYYGQASYRE</sequence>
<gene>
    <name evidence="2" type="ORF">MM415B01822_0014</name>
</gene>
<evidence type="ECO:0000313" key="2">
    <source>
        <dbReference type="EMBL" id="QJA56600.1"/>
    </source>
</evidence>
<dbReference type="Pfam" id="PF01973">
    <property type="entry name" value="MptE-like"/>
    <property type="match status" value="1"/>
</dbReference>
<dbReference type="PANTHER" id="PTHR41786:SF1">
    <property type="entry name" value="6-HYDROXYMETHYLPTERIN DIPHOSPHOKINASE MPTE-LIKE DOMAIN-CONTAINING PROTEIN"/>
    <property type="match status" value="1"/>
</dbReference>
<organism evidence="2">
    <name type="scientific">viral metagenome</name>
    <dbReference type="NCBI Taxonomy" id="1070528"/>
    <lineage>
        <taxon>unclassified sequences</taxon>
        <taxon>metagenomes</taxon>
        <taxon>organismal metagenomes</taxon>
    </lineage>
</organism>
<dbReference type="PANTHER" id="PTHR41786">
    <property type="entry name" value="MOTILITY ACCESSORY FACTOR MAF"/>
    <property type="match status" value="1"/>
</dbReference>
<feature type="domain" description="6-hydroxymethylpterin diphosphokinase MptE-like" evidence="1">
    <location>
        <begin position="124"/>
        <end position="276"/>
    </location>
</feature>
<protein>
    <recommendedName>
        <fullName evidence="1">6-hydroxymethylpterin diphosphokinase MptE-like domain-containing protein</fullName>
    </recommendedName>
</protein>
<dbReference type="InterPro" id="IPR002826">
    <property type="entry name" value="MptE-like"/>
</dbReference>
<dbReference type="EMBL" id="MT141228">
    <property type="protein sequence ID" value="QJA56600.1"/>
    <property type="molecule type" value="Genomic_DNA"/>
</dbReference>
<accession>A0A6M3IGH3</accession>
<proteinExistence type="predicted"/>
<reference evidence="2" key="1">
    <citation type="submission" date="2020-03" db="EMBL/GenBank/DDBJ databases">
        <title>The deep terrestrial virosphere.</title>
        <authorList>
            <person name="Holmfeldt K."/>
            <person name="Nilsson E."/>
            <person name="Simone D."/>
            <person name="Lopez-Fernandez M."/>
            <person name="Wu X."/>
            <person name="de Brujin I."/>
            <person name="Lundin D."/>
            <person name="Andersson A."/>
            <person name="Bertilsson S."/>
            <person name="Dopson M."/>
        </authorList>
    </citation>
    <scope>NUCLEOTIDE SEQUENCE</scope>
    <source>
        <strain evidence="2">MM415B01822</strain>
    </source>
</reference>
<name>A0A6M3IGH3_9ZZZZ</name>
<dbReference type="AlphaFoldDB" id="A0A6M3IGH3"/>
<evidence type="ECO:0000259" key="1">
    <source>
        <dbReference type="Pfam" id="PF01973"/>
    </source>
</evidence>